<dbReference type="InterPro" id="IPR050834">
    <property type="entry name" value="Glycosyltransf_2"/>
</dbReference>
<dbReference type="PANTHER" id="PTHR43685:SF5">
    <property type="entry name" value="GLYCOSYLTRANSFERASE EPSE-RELATED"/>
    <property type="match status" value="1"/>
</dbReference>
<feature type="domain" description="Glycosyltransferase 2-like" evidence="4">
    <location>
        <begin position="17"/>
        <end position="192"/>
    </location>
</feature>
<protein>
    <submittedName>
        <fullName evidence="5">Glycosyltransferase involved in cell wall bisynthesis</fullName>
    </submittedName>
</protein>
<dbReference type="EMBL" id="FPIW01000006">
    <property type="protein sequence ID" value="SFW25840.1"/>
    <property type="molecule type" value="Genomic_DNA"/>
</dbReference>
<comment type="caution">
    <text evidence="5">The sequence shown here is derived from an EMBL/GenBank/DDBJ whole genome shotgun (WGS) entry which is preliminary data.</text>
</comment>
<dbReference type="Gene3D" id="3.90.550.10">
    <property type="entry name" value="Spore Coat Polysaccharide Biosynthesis Protein SpsA, Chain A"/>
    <property type="match status" value="1"/>
</dbReference>
<reference evidence="6" key="1">
    <citation type="submission" date="2016-11" db="EMBL/GenBank/DDBJ databases">
        <authorList>
            <person name="Jaros S."/>
            <person name="Januszkiewicz K."/>
            <person name="Wedrychowicz H."/>
        </authorList>
    </citation>
    <scope>NUCLEOTIDE SEQUENCE [LARGE SCALE GENOMIC DNA]</scope>
    <source>
        <strain evidence="6">DSM 7057</strain>
    </source>
</reference>
<accession>A0AA94HR73</accession>
<gene>
    <name evidence="5" type="ORF">SAMN02910291_00593</name>
</gene>
<dbReference type="InterPro" id="IPR001173">
    <property type="entry name" value="Glyco_trans_2-like"/>
</dbReference>
<name>A0AA94HR73_DESDE</name>
<comment type="similarity">
    <text evidence="1">Belongs to the glycosyltransferase 2 family.</text>
</comment>
<keyword evidence="2" id="KW-0328">Glycosyltransferase</keyword>
<evidence type="ECO:0000256" key="1">
    <source>
        <dbReference type="ARBA" id="ARBA00006739"/>
    </source>
</evidence>
<evidence type="ECO:0000313" key="5">
    <source>
        <dbReference type="EMBL" id="SFW25840.1"/>
    </source>
</evidence>
<evidence type="ECO:0000259" key="4">
    <source>
        <dbReference type="Pfam" id="PF00535"/>
    </source>
</evidence>
<dbReference type="PANTHER" id="PTHR43685">
    <property type="entry name" value="GLYCOSYLTRANSFERASE"/>
    <property type="match status" value="1"/>
</dbReference>
<evidence type="ECO:0000313" key="6">
    <source>
        <dbReference type="Proteomes" id="UP000182680"/>
    </source>
</evidence>
<evidence type="ECO:0000256" key="2">
    <source>
        <dbReference type="ARBA" id="ARBA00022676"/>
    </source>
</evidence>
<dbReference type="InterPro" id="IPR029044">
    <property type="entry name" value="Nucleotide-diphossugar_trans"/>
</dbReference>
<evidence type="ECO:0000256" key="3">
    <source>
        <dbReference type="ARBA" id="ARBA00022679"/>
    </source>
</evidence>
<organism evidence="5 6">
    <name type="scientific">Desulfovibrio desulfuricans</name>
    <dbReference type="NCBI Taxonomy" id="876"/>
    <lineage>
        <taxon>Bacteria</taxon>
        <taxon>Pseudomonadati</taxon>
        <taxon>Thermodesulfobacteriota</taxon>
        <taxon>Desulfovibrionia</taxon>
        <taxon>Desulfovibrionales</taxon>
        <taxon>Desulfovibrionaceae</taxon>
        <taxon>Desulfovibrio</taxon>
    </lineage>
</organism>
<sequence>MHSLFPDASAPGQPLVTVLLPAYNAAHTLEAALHSLFTQRPAESAPLPPFEILVVDDGSTDGTPALLRRLGLSPLAQGRLRVLHVAHEGIAAALNAGLASARGSLIARMDADDMARPERLALQTAHLWNNPELDLSASLVGFGGDRRLAHGFACFVDWQNSLRSHAEISRGRFRDTPVCHPSVMFRRSAVEKWGTYADGNFAEDWELWLRWLHNGACMEKLPQELLTWNDAPTRATRADRRYAATACDRLRALWLARHLEQHNPFHPYVWVVGGGRVARRRLAPLWDLGVRPMAYIDIDPKKIGNVVGGIPVRGRDALPGPDACCVLNALTAHGAAEEAAGWLAAQGFRREQWILV</sequence>
<dbReference type="Proteomes" id="UP000182680">
    <property type="component" value="Unassembled WGS sequence"/>
</dbReference>
<dbReference type="Pfam" id="PF00535">
    <property type="entry name" value="Glycos_transf_2"/>
    <property type="match status" value="1"/>
</dbReference>
<dbReference type="AlphaFoldDB" id="A0AA94HR73"/>
<proteinExistence type="inferred from homology"/>
<keyword evidence="3" id="KW-0808">Transferase</keyword>
<dbReference type="SUPFAM" id="SSF53448">
    <property type="entry name" value="Nucleotide-diphospho-sugar transferases"/>
    <property type="match status" value="1"/>
</dbReference>
<dbReference type="GO" id="GO:0016757">
    <property type="term" value="F:glycosyltransferase activity"/>
    <property type="evidence" value="ECO:0007669"/>
    <property type="project" value="UniProtKB-KW"/>
</dbReference>
<dbReference type="RefSeq" id="WP_083577863.1">
    <property type="nucleotide sequence ID" value="NZ_FPIW01000006.1"/>
</dbReference>